<reference evidence="11" key="1">
    <citation type="journal article" date="2017" name="Nat. Ecol. Evol.">
        <title>Genome expansion and lineage-specific genetic innovations in the forest pathogenic fungi Armillaria.</title>
        <authorList>
            <person name="Sipos G."/>
            <person name="Prasanna A.N."/>
            <person name="Walter M.C."/>
            <person name="O'Connor E."/>
            <person name="Balint B."/>
            <person name="Krizsan K."/>
            <person name="Kiss B."/>
            <person name="Hess J."/>
            <person name="Varga T."/>
            <person name="Slot J."/>
            <person name="Riley R."/>
            <person name="Boka B."/>
            <person name="Rigling D."/>
            <person name="Barry K."/>
            <person name="Lee J."/>
            <person name="Mihaltcheva S."/>
            <person name="LaButti K."/>
            <person name="Lipzen A."/>
            <person name="Waldron R."/>
            <person name="Moloney N.M."/>
            <person name="Sperisen C."/>
            <person name="Kredics L."/>
            <person name="Vagvoelgyi C."/>
            <person name="Patrignani A."/>
            <person name="Fitzpatrick D."/>
            <person name="Nagy I."/>
            <person name="Doyle S."/>
            <person name="Anderson J.B."/>
            <person name="Grigoriev I.V."/>
            <person name="Gueldener U."/>
            <person name="Muensterkoetter M."/>
            <person name="Nagy L.G."/>
        </authorList>
    </citation>
    <scope>NUCLEOTIDE SEQUENCE [LARGE SCALE GENOMIC DNA]</scope>
    <source>
        <strain evidence="11">C18/9</strain>
    </source>
</reference>
<accession>A0A284QQX9</accession>
<proteinExistence type="inferred from homology"/>
<keyword evidence="7 8" id="KW-0472">Membrane</keyword>
<evidence type="ECO:0000256" key="5">
    <source>
        <dbReference type="ARBA" id="ARBA00022692"/>
    </source>
</evidence>
<dbReference type="Proteomes" id="UP000219338">
    <property type="component" value="Unassembled WGS sequence"/>
</dbReference>
<feature type="transmembrane region" description="Helical" evidence="8">
    <location>
        <begin position="360"/>
        <end position="378"/>
    </location>
</feature>
<dbReference type="STRING" id="47428.A0A284QQX9"/>
<keyword evidence="4" id="KW-0808">Transferase</keyword>
<feature type="transmembrane region" description="Helical" evidence="8">
    <location>
        <begin position="226"/>
        <end position="254"/>
    </location>
</feature>
<feature type="transmembrane region" description="Helical" evidence="8">
    <location>
        <begin position="302"/>
        <end position="323"/>
    </location>
</feature>
<evidence type="ECO:0000259" key="9">
    <source>
        <dbReference type="Pfam" id="PF13813"/>
    </source>
</evidence>
<keyword evidence="6 8" id="KW-1133">Transmembrane helix</keyword>
<dbReference type="OrthoDB" id="1077582at2759"/>
<dbReference type="GO" id="GO:0008374">
    <property type="term" value="F:O-acyltransferase activity"/>
    <property type="evidence" value="ECO:0007669"/>
    <property type="project" value="InterPro"/>
</dbReference>
<evidence type="ECO:0000256" key="2">
    <source>
        <dbReference type="ARBA" id="ARBA00005179"/>
    </source>
</evidence>
<comment type="subcellular location">
    <subcellularLocation>
        <location evidence="1">Membrane</location>
        <topology evidence="1">Multi-pass membrane protein</topology>
    </subcellularLocation>
</comment>
<keyword evidence="5 8" id="KW-0812">Transmembrane</keyword>
<dbReference type="GO" id="GO:0006629">
    <property type="term" value="P:lipid metabolic process"/>
    <property type="evidence" value="ECO:0007669"/>
    <property type="project" value="InterPro"/>
</dbReference>
<dbReference type="InterPro" id="IPR044851">
    <property type="entry name" value="Wax_synthase"/>
</dbReference>
<gene>
    <name evidence="10" type="ORF">ARMOST_02156</name>
</gene>
<feature type="transmembrane region" description="Helical" evidence="8">
    <location>
        <begin position="329"/>
        <end position="348"/>
    </location>
</feature>
<evidence type="ECO:0000256" key="8">
    <source>
        <dbReference type="SAM" id="Phobius"/>
    </source>
</evidence>
<dbReference type="InterPro" id="IPR032805">
    <property type="entry name" value="Wax_synthase_dom"/>
</dbReference>
<feature type="domain" description="Wax synthase" evidence="9">
    <location>
        <begin position="261"/>
        <end position="336"/>
    </location>
</feature>
<evidence type="ECO:0000256" key="7">
    <source>
        <dbReference type="ARBA" id="ARBA00023136"/>
    </source>
</evidence>
<comment type="similarity">
    <text evidence="3">Belongs to the wax synthase family.</text>
</comment>
<name>A0A284QQX9_ARMOS</name>
<feature type="transmembrane region" description="Helical" evidence="8">
    <location>
        <begin position="45"/>
        <end position="65"/>
    </location>
</feature>
<evidence type="ECO:0000256" key="3">
    <source>
        <dbReference type="ARBA" id="ARBA00007282"/>
    </source>
</evidence>
<dbReference type="OMA" id="EYSTKGM"/>
<organism evidence="10 11">
    <name type="scientific">Armillaria ostoyae</name>
    <name type="common">Armillaria root rot fungus</name>
    <dbReference type="NCBI Taxonomy" id="47428"/>
    <lineage>
        <taxon>Eukaryota</taxon>
        <taxon>Fungi</taxon>
        <taxon>Dikarya</taxon>
        <taxon>Basidiomycota</taxon>
        <taxon>Agaricomycotina</taxon>
        <taxon>Agaricomycetes</taxon>
        <taxon>Agaricomycetidae</taxon>
        <taxon>Agaricales</taxon>
        <taxon>Marasmiineae</taxon>
        <taxon>Physalacriaceae</taxon>
        <taxon>Armillaria</taxon>
    </lineage>
</organism>
<sequence length="395" mass="44156">MGDSMTGLKPIPPFFHGGIVAKITLASLSLASVPPDARSPLTTRTFLTTLLPAFLSYYLAARLAITGRAMSTRIAFLPVALYTTYKCATSLDLAPGEKNVRDRYFNDVLVLSMALCSSRIVTWTFTPTPPCRLDLPLPSSPLQLCLSLRGYGWNWGLPKSRAPREWRLTSSVTRFVIATVLSALFHTIFYDVVLIHIDYIAPGTWQSPWGAPILPSSGYPNLKTTYISFLSFFLIYTSVQIIYDASTLVGVTIFRQPPSEWPPLYDSILLSTSLAEFWGHRYHQLFRQTFTGPLALLPLPEYVQLFGAFLMSGVFHCFGVWGYGNGAHWWPMGGFFLANALGIGLERVWSVLFGKKVGGVAGKVWTVLWLAGWGNWLFDEYSTKGMIYQRILLQF</sequence>
<evidence type="ECO:0000256" key="1">
    <source>
        <dbReference type="ARBA" id="ARBA00004141"/>
    </source>
</evidence>
<protein>
    <recommendedName>
        <fullName evidence="9">Wax synthase domain-containing protein</fullName>
    </recommendedName>
</protein>
<dbReference type="PANTHER" id="PTHR31595">
    <property type="entry name" value="LONG-CHAIN-ALCOHOL O-FATTY-ACYLTRANSFERASE 3-RELATED"/>
    <property type="match status" value="1"/>
</dbReference>
<dbReference type="PANTHER" id="PTHR31595:SF57">
    <property type="entry name" value="OS04G0481900 PROTEIN"/>
    <property type="match status" value="1"/>
</dbReference>
<dbReference type="GO" id="GO:0016020">
    <property type="term" value="C:membrane"/>
    <property type="evidence" value="ECO:0007669"/>
    <property type="project" value="UniProtKB-SubCell"/>
</dbReference>
<comment type="pathway">
    <text evidence="2">Secondary metabolite biosynthesis.</text>
</comment>
<evidence type="ECO:0000256" key="4">
    <source>
        <dbReference type="ARBA" id="ARBA00022679"/>
    </source>
</evidence>
<dbReference type="AlphaFoldDB" id="A0A284QQX9"/>
<evidence type="ECO:0000313" key="11">
    <source>
        <dbReference type="Proteomes" id="UP000219338"/>
    </source>
</evidence>
<dbReference type="Pfam" id="PF13813">
    <property type="entry name" value="MBOAT_2"/>
    <property type="match status" value="1"/>
</dbReference>
<feature type="transmembrane region" description="Helical" evidence="8">
    <location>
        <begin position="175"/>
        <end position="197"/>
    </location>
</feature>
<evidence type="ECO:0000256" key="6">
    <source>
        <dbReference type="ARBA" id="ARBA00022989"/>
    </source>
</evidence>
<keyword evidence="11" id="KW-1185">Reference proteome</keyword>
<evidence type="ECO:0000313" key="10">
    <source>
        <dbReference type="EMBL" id="SJK98882.1"/>
    </source>
</evidence>
<dbReference type="EMBL" id="FUEG01000001">
    <property type="protein sequence ID" value="SJK98882.1"/>
    <property type="molecule type" value="Genomic_DNA"/>
</dbReference>